<dbReference type="Proteomes" id="UP000231503">
    <property type="component" value="Unassembled WGS sequence"/>
</dbReference>
<dbReference type="FunFam" id="3.10.50.40:FF:000006">
    <property type="entry name" value="Peptidyl-prolyl cis-trans isomerase"/>
    <property type="match status" value="1"/>
</dbReference>
<name>A0A2H0TDV8_9BACT</name>
<dbReference type="PANTHER" id="PTHR43811">
    <property type="entry name" value="FKBP-TYPE PEPTIDYL-PROLYL CIS-TRANS ISOMERASE FKPA"/>
    <property type="match status" value="1"/>
</dbReference>
<dbReference type="Gene3D" id="3.10.50.40">
    <property type="match status" value="1"/>
</dbReference>
<dbReference type="AlphaFoldDB" id="A0A2H0TDV8"/>
<evidence type="ECO:0000256" key="1">
    <source>
        <dbReference type="ARBA" id="ARBA00000971"/>
    </source>
</evidence>
<evidence type="ECO:0000256" key="6">
    <source>
        <dbReference type="RuleBase" id="RU003915"/>
    </source>
</evidence>
<dbReference type="InterPro" id="IPR001179">
    <property type="entry name" value="PPIase_FKBP_dom"/>
</dbReference>
<evidence type="ECO:0000259" key="8">
    <source>
        <dbReference type="PROSITE" id="PS50059"/>
    </source>
</evidence>
<dbReference type="GO" id="GO:0003755">
    <property type="term" value="F:peptidyl-prolyl cis-trans isomerase activity"/>
    <property type="evidence" value="ECO:0007669"/>
    <property type="project" value="UniProtKB-UniRule"/>
</dbReference>
<protein>
    <recommendedName>
        <fullName evidence="6">Peptidyl-prolyl cis-trans isomerase</fullName>
        <ecNumber evidence="6">5.2.1.8</ecNumber>
    </recommendedName>
</protein>
<accession>A0A2H0TDV8</accession>
<evidence type="ECO:0000256" key="7">
    <source>
        <dbReference type="SAM" id="MobiDB-lite"/>
    </source>
</evidence>
<evidence type="ECO:0000256" key="4">
    <source>
        <dbReference type="ARBA" id="ARBA00023235"/>
    </source>
</evidence>
<dbReference type="PROSITE" id="PS50059">
    <property type="entry name" value="FKBP_PPIASE"/>
    <property type="match status" value="1"/>
</dbReference>
<evidence type="ECO:0000313" key="9">
    <source>
        <dbReference type="EMBL" id="PIR69731.1"/>
    </source>
</evidence>
<organism evidence="9 10">
    <name type="scientific">Candidatus Niyogibacteria bacterium CG10_big_fil_rev_8_21_14_0_10_46_36</name>
    <dbReference type="NCBI Taxonomy" id="1974726"/>
    <lineage>
        <taxon>Bacteria</taxon>
        <taxon>Candidatus Niyogiibacteriota</taxon>
    </lineage>
</organism>
<evidence type="ECO:0000256" key="3">
    <source>
        <dbReference type="ARBA" id="ARBA00023110"/>
    </source>
</evidence>
<dbReference type="Pfam" id="PF00254">
    <property type="entry name" value="FKBP_C"/>
    <property type="match status" value="1"/>
</dbReference>
<evidence type="ECO:0000256" key="5">
    <source>
        <dbReference type="PROSITE-ProRule" id="PRU00277"/>
    </source>
</evidence>
<dbReference type="InterPro" id="IPR046357">
    <property type="entry name" value="PPIase_dom_sf"/>
</dbReference>
<reference evidence="10" key="1">
    <citation type="submission" date="2017-09" db="EMBL/GenBank/DDBJ databases">
        <title>Depth-based differentiation of microbial function through sediment-hosted aquifers and enrichment of novel symbionts in the deep terrestrial subsurface.</title>
        <authorList>
            <person name="Probst A.J."/>
            <person name="Ladd B."/>
            <person name="Jarett J.K."/>
            <person name="Geller-Mcgrath D.E."/>
            <person name="Sieber C.M.K."/>
            <person name="Emerson J.B."/>
            <person name="Anantharaman K."/>
            <person name="Thomas B.C."/>
            <person name="Malmstrom R."/>
            <person name="Stieglmeier M."/>
            <person name="Klingl A."/>
            <person name="Woyke T."/>
            <person name="Ryan C.M."/>
            <person name="Banfield J.F."/>
        </authorList>
    </citation>
    <scope>NUCLEOTIDE SEQUENCE [LARGE SCALE GENOMIC DNA]</scope>
</reference>
<evidence type="ECO:0000313" key="10">
    <source>
        <dbReference type="Proteomes" id="UP000231503"/>
    </source>
</evidence>
<comment type="similarity">
    <text evidence="2 6">Belongs to the FKBP-type PPIase family.</text>
</comment>
<feature type="region of interest" description="Disordered" evidence="7">
    <location>
        <begin position="28"/>
        <end position="54"/>
    </location>
</feature>
<sequence length="164" mass="17590">MKIFIAVLVAACVVAFGWYMLRGPQQADNPDSSNGVTDTSNNQQTTPDTSAEDGAREVSMQFAIIKEGTGIGAEKGDVVTVHYTGWLENDTKFDSSVDRGTPFKFILGAREVIPGWDAGVEGMKVGEVRKLVIPPELAYGERGIPGAIPPNSTLIFTVEMLAIN</sequence>
<keyword evidence="3 5" id="KW-0697">Rotamase</keyword>
<gene>
    <name evidence="9" type="ORF">COU47_01445</name>
</gene>
<proteinExistence type="inferred from homology"/>
<comment type="catalytic activity">
    <reaction evidence="1 5 6">
        <text>[protein]-peptidylproline (omega=180) = [protein]-peptidylproline (omega=0)</text>
        <dbReference type="Rhea" id="RHEA:16237"/>
        <dbReference type="Rhea" id="RHEA-COMP:10747"/>
        <dbReference type="Rhea" id="RHEA-COMP:10748"/>
        <dbReference type="ChEBI" id="CHEBI:83833"/>
        <dbReference type="ChEBI" id="CHEBI:83834"/>
        <dbReference type="EC" id="5.2.1.8"/>
    </reaction>
</comment>
<dbReference type="EMBL" id="PFCO01000003">
    <property type="protein sequence ID" value="PIR69731.1"/>
    <property type="molecule type" value="Genomic_DNA"/>
</dbReference>
<dbReference type="PANTHER" id="PTHR43811:SF19">
    <property type="entry name" value="39 KDA FK506-BINDING NUCLEAR PROTEIN"/>
    <property type="match status" value="1"/>
</dbReference>
<evidence type="ECO:0000256" key="2">
    <source>
        <dbReference type="ARBA" id="ARBA00006577"/>
    </source>
</evidence>
<comment type="caution">
    <text evidence="9">The sequence shown here is derived from an EMBL/GenBank/DDBJ whole genome shotgun (WGS) entry which is preliminary data.</text>
</comment>
<feature type="compositionally biased region" description="Polar residues" evidence="7">
    <location>
        <begin position="28"/>
        <end position="49"/>
    </location>
</feature>
<dbReference type="SUPFAM" id="SSF54534">
    <property type="entry name" value="FKBP-like"/>
    <property type="match status" value="1"/>
</dbReference>
<feature type="domain" description="PPIase FKBP-type" evidence="8">
    <location>
        <begin position="76"/>
        <end position="164"/>
    </location>
</feature>
<dbReference type="EC" id="5.2.1.8" evidence="6"/>
<keyword evidence="4 5" id="KW-0413">Isomerase</keyword>